<organism evidence="6 7">
    <name type="scientific">Acidovorax ebreus (strain TPSY)</name>
    <name type="common">Diaphorobacter sp. (strain TPSY)</name>
    <dbReference type="NCBI Taxonomy" id="535289"/>
    <lineage>
        <taxon>Bacteria</taxon>
        <taxon>Pseudomonadati</taxon>
        <taxon>Pseudomonadota</taxon>
        <taxon>Betaproteobacteria</taxon>
        <taxon>Burkholderiales</taxon>
        <taxon>Comamonadaceae</taxon>
        <taxon>Diaphorobacter</taxon>
    </lineage>
</organism>
<dbReference type="RefSeq" id="WP_012655274.1">
    <property type="nucleotide sequence ID" value="NC_011992.1"/>
</dbReference>
<evidence type="ECO:0000256" key="1">
    <source>
        <dbReference type="ARBA" id="ARBA00004370"/>
    </source>
</evidence>
<dbReference type="InterPro" id="IPR008816">
    <property type="entry name" value="Gly_zipper_2TM_dom"/>
</dbReference>
<evidence type="ECO:0000256" key="2">
    <source>
        <dbReference type="ARBA" id="ARBA00023136"/>
    </source>
</evidence>
<reference evidence="6 7" key="1">
    <citation type="journal article" date="2010" name="J. Bacteriol.">
        <title>Completed genome sequence of the anaerobic iron-oxidizing bacterium Acidovorax ebreus strain TPSY.</title>
        <authorList>
            <person name="Byrne-Bailey K.G."/>
            <person name="Weber K.A."/>
            <person name="Chair A.H."/>
            <person name="Bose S."/>
            <person name="Knox T."/>
            <person name="Spanbauer T.L."/>
            <person name="Chertkov O."/>
            <person name="Coates J.D."/>
        </authorList>
    </citation>
    <scope>NUCLEOTIDE SEQUENCE [LARGE SCALE GENOMIC DNA]</scope>
    <source>
        <strain evidence="6 7">TPSY</strain>
    </source>
</reference>
<accession>A0A9J9QEM5</accession>
<gene>
    <name evidence="6" type="ordered locus">Dtpsy_0170</name>
</gene>
<keyword evidence="4" id="KW-1133">Transmembrane helix</keyword>
<dbReference type="InterPro" id="IPR051407">
    <property type="entry name" value="Bact_OM_lipoprot/Surf_antigen"/>
</dbReference>
<evidence type="ECO:0000256" key="4">
    <source>
        <dbReference type="SAM" id="Phobius"/>
    </source>
</evidence>
<keyword evidence="7" id="KW-1185">Reference proteome</keyword>
<protein>
    <submittedName>
        <fullName evidence="6">17 kDa surface antigen</fullName>
    </submittedName>
</protein>
<proteinExistence type="predicted"/>
<feature type="domain" description="Glycine zipper 2TM" evidence="5">
    <location>
        <begin position="175"/>
        <end position="215"/>
    </location>
</feature>
<dbReference type="PANTHER" id="PTHR35603">
    <property type="match status" value="1"/>
</dbReference>
<dbReference type="Pfam" id="PF05433">
    <property type="entry name" value="Rick_17kDa_Anti"/>
    <property type="match status" value="1"/>
</dbReference>
<dbReference type="KEGG" id="dia:Dtpsy_0170"/>
<evidence type="ECO:0000259" key="5">
    <source>
        <dbReference type="Pfam" id="PF05433"/>
    </source>
</evidence>
<keyword evidence="2 4" id="KW-0472">Membrane</keyword>
<evidence type="ECO:0000313" key="7">
    <source>
        <dbReference type="Proteomes" id="UP000000450"/>
    </source>
</evidence>
<evidence type="ECO:0000313" key="6">
    <source>
        <dbReference type="EMBL" id="ACM31655.1"/>
    </source>
</evidence>
<name>A0A9J9QEM5_ACIET</name>
<feature type="transmembrane region" description="Helical" evidence="4">
    <location>
        <begin position="20"/>
        <end position="40"/>
    </location>
</feature>
<dbReference type="EMBL" id="CP001392">
    <property type="protein sequence ID" value="ACM31655.1"/>
    <property type="molecule type" value="Genomic_DNA"/>
</dbReference>
<evidence type="ECO:0000256" key="3">
    <source>
        <dbReference type="SAM" id="MobiDB-lite"/>
    </source>
</evidence>
<feature type="compositionally biased region" description="Low complexity" evidence="3">
    <location>
        <begin position="65"/>
        <end position="115"/>
    </location>
</feature>
<feature type="region of interest" description="Disordered" evidence="3">
    <location>
        <begin position="65"/>
        <end position="149"/>
    </location>
</feature>
<sequence length="280" mass="28018">MHSTSASPAAAPSAASLKWLWAAVGVLGVSVLALGGTLLAQNLRGGPPAGDSAAGGPAATLAATAPRTPEAEVLNEKAPPAQSQQAMAALDSGANPTARRAAAPPSPQAYPQDDPQTYAQGYPQPGASPSPVPTQRGEPLQRAVAQRSAAPVCGTCGRVESVRAVEQAAPATGVGAVAGGVLGGVLGNQIGKGSGRTAATVLGAVGGGYVGHKVEQRARTTTVYQMRVRMDDGSVRNFTRAQPLAEGTAVRVQGKSLRVDPGADADRAGVEPVRVVDRGY</sequence>
<dbReference type="GO" id="GO:0019867">
    <property type="term" value="C:outer membrane"/>
    <property type="evidence" value="ECO:0007669"/>
    <property type="project" value="InterPro"/>
</dbReference>
<comment type="subcellular location">
    <subcellularLocation>
        <location evidence="1">Membrane</location>
    </subcellularLocation>
</comment>
<dbReference type="AlphaFoldDB" id="A0A9J9QEM5"/>
<dbReference type="Proteomes" id="UP000000450">
    <property type="component" value="Chromosome"/>
</dbReference>
<keyword evidence="4" id="KW-0812">Transmembrane</keyword>
<dbReference type="PANTHER" id="PTHR35603:SF2">
    <property type="entry name" value="OUTER MEMBRANE LIPOPROTEIN"/>
    <property type="match status" value="1"/>
</dbReference>